<protein>
    <submittedName>
        <fullName evidence="5">Luciferase</fullName>
    </submittedName>
</protein>
<evidence type="ECO:0000313" key="6">
    <source>
        <dbReference type="Proteomes" id="UP000019141"/>
    </source>
</evidence>
<organism evidence="5 6">
    <name type="scientific">Entotheonella factor</name>
    <dbReference type="NCBI Taxonomy" id="1429438"/>
    <lineage>
        <taxon>Bacteria</taxon>
        <taxon>Pseudomonadati</taxon>
        <taxon>Nitrospinota/Tectimicrobiota group</taxon>
        <taxon>Candidatus Tectimicrobiota</taxon>
        <taxon>Candidatus Entotheonellia</taxon>
        <taxon>Candidatus Entotheonellales</taxon>
        <taxon>Candidatus Entotheonellaceae</taxon>
        <taxon>Candidatus Entotheonella</taxon>
    </lineage>
</organism>
<feature type="domain" description="Luciferase-like" evidence="4">
    <location>
        <begin position="19"/>
        <end position="322"/>
    </location>
</feature>
<dbReference type="InterPro" id="IPR011251">
    <property type="entry name" value="Luciferase-like_dom"/>
</dbReference>
<dbReference type="InterPro" id="IPR050766">
    <property type="entry name" value="Bact_Lucif_Oxidored"/>
</dbReference>
<dbReference type="Pfam" id="PF00296">
    <property type="entry name" value="Bac_luciferase"/>
    <property type="match status" value="1"/>
</dbReference>
<dbReference type="PANTHER" id="PTHR30137">
    <property type="entry name" value="LUCIFERASE-LIKE MONOOXYGENASE"/>
    <property type="match status" value="1"/>
</dbReference>
<name>W4LWR4_ENTF1</name>
<dbReference type="AlphaFoldDB" id="W4LWR4"/>
<dbReference type="PATRIC" id="fig|1429438.4.peg.1331"/>
<evidence type="ECO:0000313" key="5">
    <source>
        <dbReference type="EMBL" id="ETX01792.1"/>
    </source>
</evidence>
<dbReference type="Proteomes" id="UP000019141">
    <property type="component" value="Unassembled WGS sequence"/>
</dbReference>
<dbReference type="EMBL" id="AZHW01000200">
    <property type="protein sequence ID" value="ETX01792.1"/>
    <property type="molecule type" value="Genomic_DNA"/>
</dbReference>
<evidence type="ECO:0000256" key="1">
    <source>
        <dbReference type="ARBA" id="ARBA00023002"/>
    </source>
</evidence>
<keyword evidence="2" id="KW-0503">Monooxygenase</keyword>
<evidence type="ECO:0000259" key="4">
    <source>
        <dbReference type="Pfam" id="PF00296"/>
    </source>
</evidence>
<dbReference type="HOGENOM" id="CLU_027853_3_0_7"/>
<dbReference type="PANTHER" id="PTHR30137:SF8">
    <property type="entry name" value="BLR5498 PROTEIN"/>
    <property type="match status" value="1"/>
</dbReference>
<keyword evidence="6" id="KW-1185">Reference proteome</keyword>
<evidence type="ECO:0000256" key="2">
    <source>
        <dbReference type="ARBA" id="ARBA00023033"/>
    </source>
</evidence>
<dbReference type="GO" id="GO:0005829">
    <property type="term" value="C:cytosol"/>
    <property type="evidence" value="ECO:0007669"/>
    <property type="project" value="TreeGrafter"/>
</dbReference>
<gene>
    <name evidence="5" type="ORF">ETSY1_05985</name>
</gene>
<dbReference type="GO" id="GO:0004497">
    <property type="term" value="F:monooxygenase activity"/>
    <property type="evidence" value="ECO:0007669"/>
    <property type="project" value="UniProtKB-KW"/>
</dbReference>
<accession>W4LWR4</accession>
<reference evidence="5 6" key="1">
    <citation type="journal article" date="2014" name="Nature">
        <title>An environmental bacterial taxon with a large and distinct metabolic repertoire.</title>
        <authorList>
            <person name="Wilson M.C."/>
            <person name="Mori T."/>
            <person name="Ruckert C."/>
            <person name="Uria A.R."/>
            <person name="Helf M.J."/>
            <person name="Takada K."/>
            <person name="Gernert C."/>
            <person name="Steffens U.A."/>
            <person name="Heycke N."/>
            <person name="Schmitt S."/>
            <person name="Rinke C."/>
            <person name="Helfrich E.J."/>
            <person name="Brachmann A.O."/>
            <person name="Gurgui C."/>
            <person name="Wakimoto T."/>
            <person name="Kracht M."/>
            <person name="Crusemann M."/>
            <person name="Hentschel U."/>
            <person name="Abe I."/>
            <person name="Matsunaga S."/>
            <person name="Kalinowski J."/>
            <person name="Takeyama H."/>
            <person name="Piel J."/>
        </authorList>
    </citation>
    <scope>NUCLEOTIDE SEQUENCE [LARGE SCALE GENOMIC DNA]</scope>
    <source>
        <strain evidence="6">TSY1</strain>
    </source>
</reference>
<feature type="region of interest" description="Disordered" evidence="3">
    <location>
        <begin position="415"/>
        <end position="437"/>
    </location>
</feature>
<dbReference type="Gene3D" id="3.20.20.30">
    <property type="entry name" value="Luciferase-like domain"/>
    <property type="match status" value="1"/>
</dbReference>
<evidence type="ECO:0000256" key="3">
    <source>
        <dbReference type="SAM" id="MobiDB-lite"/>
    </source>
</evidence>
<dbReference type="GO" id="GO:0016705">
    <property type="term" value="F:oxidoreductase activity, acting on paired donors, with incorporation or reduction of molecular oxygen"/>
    <property type="evidence" value="ECO:0007669"/>
    <property type="project" value="InterPro"/>
</dbReference>
<dbReference type="SUPFAM" id="SSF51679">
    <property type="entry name" value="Bacterial luciferase-like"/>
    <property type="match status" value="1"/>
</dbReference>
<dbReference type="InterPro" id="IPR036661">
    <property type="entry name" value="Luciferase-like_sf"/>
</dbReference>
<comment type="caution">
    <text evidence="5">The sequence shown here is derived from an EMBL/GenBank/DDBJ whole genome shotgun (WGS) entry which is preliminary data.</text>
</comment>
<keyword evidence="1" id="KW-0560">Oxidoreductase</keyword>
<proteinExistence type="predicted"/>
<sequence>MKFGLLYEHQLPRPWNDESSDYQLLKHAIEQVELADRLGFDYIWENEHHFLEEYSHSSAPEVFLAFCARNTQQIHLGHAVVLSPPGYNHPARVAERIATLDLLSDGRVEFGTGESASRVELEGFGIDPEQKKAMWAEAVEQTANMMTMEPYPGFDGQFFSMPCRNVLPKPLQKPHPPIWVACSRRETIHEAARHGIGALTFAFVDPQEASKWVKEYYDIIKSDECVPIGHSVNANIAMVTGFSVHDDAEEAKRRGGDGFRYFGYSLGHYYVFGDHQPAQTQIWNRFEQARDKLAEVGKGSGIGTPVQVAEHLSEFANAGVDQVIFIQQGGKNKHEHICDAMRLFADTVMPQFKAHEAEREAKKAAELAPYIEAAMARKQWMAPIDKADIPVISPYGRNVIQEDQDMTENVTHHGAADITVPLRDPLAESQPEPVAGD</sequence>